<reference evidence="2 3" key="1">
    <citation type="submission" date="2018-03" db="EMBL/GenBank/DDBJ databases">
        <title>Genomic Encyclopedia of Type Strains, Phase III (KMG-III): the genomes of soil and plant-associated and newly described type strains.</title>
        <authorList>
            <person name="Whitman W."/>
        </authorList>
    </citation>
    <scope>NUCLEOTIDE SEQUENCE [LARGE SCALE GENOMIC DNA]</scope>
    <source>
        <strain evidence="2 3">CGMCC 4.7097</strain>
    </source>
</reference>
<dbReference type="RefSeq" id="WP_073886837.1">
    <property type="nucleotide sequence ID" value="NZ_JBHXUE010000003.1"/>
</dbReference>
<keyword evidence="1" id="KW-1133">Transmembrane helix</keyword>
<organism evidence="2 3">
    <name type="scientific">Saccharothrix carnea</name>
    <dbReference type="NCBI Taxonomy" id="1280637"/>
    <lineage>
        <taxon>Bacteria</taxon>
        <taxon>Bacillati</taxon>
        <taxon>Actinomycetota</taxon>
        <taxon>Actinomycetes</taxon>
        <taxon>Pseudonocardiales</taxon>
        <taxon>Pseudonocardiaceae</taxon>
        <taxon>Saccharothrix</taxon>
    </lineage>
</organism>
<sequence>METWRIVATSAFLLGGLVMILVGMAQARDRKGARRSDVMRALLVGAVIVAVVAVLIAYVLPSVLAWGVVAATAIAVVFVTMWD</sequence>
<feature type="transmembrane region" description="Helical" evidence="1">
    <location>
        <begin position="38"/>
        <end position="58"/>
    </location>
</feature>
<protein>
    <submittedName>
        <fullName evidence="2">Uncharacterized protein</fullName>
    </submittedName>
</protein>
<evidence type="ECO:0000256" key="1">
    <source>
        <dbReference type="SAM" id="Phobius"/>
    </source>
</evidence>
<feature type="transmembrane region" description="Helical" evidence="1">
    <location>
        <begin position="6"/>
        <end position="26"/>
    </location>
</feature>
<keyword evidence="1" id="KW-0812">Transmembrane</keyword>
<evidence type="ECO:0000313" key="2">
    <source>
        <dbReference type="EMBL" id="PSL55611.1"/>
    </source>
</evidence>
<proteinExistence type="predicted"/>
<dbReference type="AlphaFoldDB" id="A0A2P8IAW6"/>
<evidence type="ECO:0000313" key="3">
    <source>
        <dbReference type="Proteomes" id="UP000241118"/>
    </source>
</evidence>
<keyword evidence="1" id="KW-0472">Membrane</keyword>
<gene>
    <name evidence="2" type="ORF">B0I31_105581</name>
</gene>
<feature type="transmembrane region" description="Helical" evidence="1">
    <location>
        <begin position="64"/>
        <end position="82"/>
    </location>
</feature>
<accession>A0A2P8IAW6</accession>
<name>A0A2P8IAW6_SACCR</name>
<keyword evidence="3" id="KW-1185">Reference proteome</keyword>
<comment type="caution">
    <text evidence="2">The sequence shown here is derived from an EMBL/GenBank/DDBJ whole genome shotgun (WGS) entry which is preliminary data.</text>
</comment>
<dbReference type="EMBL" id="PYAX01000005">
    <property type="protein sequence ID" value="PSL55611.1"/>
    <property type="molecule type" value="Genomic_DNA"/>
</dbReference>
<dbReference type="Proteomes" id="UP000241118">
    <property type="component" value="Unassembled WGS sequence"/>
</dbReference>